<sequence>MDQDLLVDVWHLPLRYDGRTMRRFKVNTIYELVQRRTGLRSTIYLPASDWGRLMMGRNIIEDWGLSFSLLEEGQVYRIYDMDLSQTLPDINRPVVDVFWAGGYVNDLHFRQIDRPQDFRYTIEMVYSTRRKVTQYGPLDPKTAPIGLSRWGLSDPL</sequence>
<dbReference type="Proteomes" id="UP000320802">
    <property type="component" value="Segment"/>
</dbReference>
<proteinExistence type="predicted"/>
<dbReference type="EMBL" id="MK962629">
    <property type="protein sequence ID" value="QDH83951.1"/>
    <property type="molecule type" value="Genomic_DNA"/>
</dbReference>
<evidence type="ECO:0000313" key="1">
    <source>
        <dbReference type="EMBL" id="QDH83951.1"/>
    </source>
</evidence>
<reference evidence="1 2" key="1">
    <citation type="submission" date="2019-05" db="EMBL/GenBank/DDBJ databases">
        <title>Complete genome sequence of sixteen phages from Abidjan, cote d'Ivoire, isolated on a single strain of Achromobacter xylosoxidans.</title>
        <authorList>
            <person name="Essoh C."/>
            <person name="Vernadet J.-P."/>
            <person name="Vergnaud G."/>
            <person name="Pourcel C."/>
        </authorList>
    </citation>
    <scope>NUCLEOTIDE SEQUENCE [LARGE SCALE GENOMIC DNA]</scope>
</reference>
<evidence type="ECO:0000313" key="2">
    <source>
        <dbReference type="Proteomes" id="UP000320802"/>
    </source>
</evidence>
<gene>
    <name evidence="1" type="ORF">Axy10_079</name>
</gene>
<protein>
    <submittedName>
        <fullName evidence="1">Uncharacterized protein</fullName>
    </submittedName>
</protein>
<name>A0A514CTZ5_9CAUD</name>
<accession>A0A514CTZ5</accession>
<keyword evidence="2" id="KW-1185">Reference proteome</keyword>
<organism evidence="1 2">
    <name type="scientific">Achromobacter phage vB_AxyP_19-32_Axy10</name>
    <dbReference type="NCBI Taxonomy" id="2591041"/>
    <lineage>
        <taxon>Viruses</taxon>
        <taxon>Duplodnaviria</taxon>
        <taxon>Heunggongvirae</taxon>
        <taxon>Uroviricota</taxon>
        <taxon>Caudoviricetes</taxon>
        <taxon>Schitoviridae</taxon>
        <taxon>Rothmandenesvirinae</taxon>
        <taxon>Pourcelvirus</taxon>
        <taxon>Pourcelvirus Axy10</taxon>
    </lineage>
</organism>